<organism evidence="2">
    <name type="scientific">uncultured bacterium</name>
    <name type="common">gcode 4</name>
    <dbReference type="NCBI Taxonomy" id="1234023"/>
    <lineage>
        <taxon>Bacteria</taxon>
        <taxon>environmental samples</taxon>
    </lineage>
</organism>
<dbReference type="EMBL" id="AMFJ01000016">
    <property type="protein sequence ID" value="EKE30262.1"/>
    <property type="molecule type" value="Genomic_DNA"/>
</dbReference>
<keyword evidence="1" id="KW-1133">Transmembrane helix</keyword>
<evidence type="ECO:0000313" key="2">
    <source>
        <dbReference type="EMBL" id="EKE30262.1"/>
    </source>
</evidence>
<keyword evidence="1" id="KW-0472">Membrane</keyword>
<evidence type="ECO:0000256" key="1">
    <source>
        <dbReference type="SAM" id="Phobius"/>
    </source>
</evidence>
<keyword evidence="1" id="KW-0812">Transmembrane</keyword>
<gene>
    <name evidence="2" type="ORF">ACD_2C00016G0013</name>
</gene>
<name>K2G7C5_9BACT</name>
<accession>K2G7C5</accession>
<protein>
    <submittedName>
        <fullName evidence="2">Uncharacterized protein</fullName>
    </submittedName>
</protein>
<feature type="transmembrane region" description="Helical" evidence="1">
    <location>
        <begin position="69"/>
        <end position="98"/>
    </location>
</feature>
<dbReference type="AlphaFoldDB" id="K2G7C5"/>
<reference evidence="2" key="1">
    <citation type="journal article" date="2012" name="Science">
        <title>Fermentation, hydrogen, and sulfur metabolism in multiple uncultivated bacterial phyla.</title>
        <authorList>
            <person name="Wrighton K.C."/>
            <person name="Thomas B.C."/>
            <person name="Sharon I."/>
            <person name="Miller C.S."/>
            <person name="Castelle C.J."/>
            <person name="VerBerkmoes N.C."/>
            <person name="Wilkins M.J."/>
            <person name="Hettich R.L."/>
            <person name="Lipton M.S."/>
            <person name="Williams K.H."/>
            <person name="Long P.E."/>
            <person name="Banfield J.F."/>
        </authorList>
    </citation>
    <scope>NUCLEOTIDE SEQUENCE [LARGE SCALE GENOMIC DNA]</scope>
</reference>
<comment type="caution">
    <text evidence="2">The sequence shown here is derived from an EMBL/GenBank/DDBJ whole genome shotgun (WGS) entry which is preliminary data.</text>
</comment>
<proteinExistence type="predicted"/>
<sequence>MKFLLFFTIGGKGENWTLDTRLFRPLLYHWATPPNHLVGLLYEKKCICKFFYKFNKILFYAGKSWKQKLFYLFFCAYGNIIQFLIFSIISFIIIFSYFSIDLGVNSLYCKPFFKHIYELA</sequence>